<dbReference type="InterPro" id="IPR006675">
    <property type="entry name" value="HDIG_dom"/>
</dbReference>
<dbReference type="PROSITE" id="PS51832">
    <property type="entry name" value="HD_GYP"/>
    <property type="match status" value="1"/>
</dbReference>
<reference evidence="2 3" key="1">
    <citation type="journal article" date="2011" name="Stand. Genomic Sci.">
        <title>Complete genome sequence of Syntrophobotulus glycolicus type strain (FlGlyR).</title>
        <authorList>
            <person name="Han C."/>
            <person name="Mwirichia R."/>
            <person name="Chertkov O."/>
            <person name="Held B."/>
            <person name="Lapidus A."/>
            <person name="Nolan M."/>
            <person name="Lucas S."/>
            <person name="Hammon N."/>
            <person name="Deshpande S."/>
            <person name="Cheng J.F."/>
            <person name="Tapia R."/>
            <person name="Goodwin L."/>
            <person name="Pitluck S."/>
            <person name="Huntemann M."/>
            <person name="Liolios K."/>
            <person name="Ivanova N."/>
            <person name="Pagani I."/>
            <person name="Mavromatis K."/>
            <person name="Ovchinikova G."/>
            <person name="Pati A."/>
            <person name="Chen A."/>
            <person name="Palaniappan K."/>
            <person name="Land M."/>
            <person name="Hauser L."/>
            <person name="Brambilla E.M."/>
            <person name="Rohde M."/>
            <person name="Spring S."/>
            <person name="Sikorski J."/>
            <person name="Goker M."/>
            <person name="Woyke T."/>
            <person name="Bristow J."/>
            <person name="Eisen J.A."/>
            <person name="Markowitz V."/>
            <person name="Hugenholtz P."/>
            <person name="Kyrpides N.C."/>
            <person name="Klenk H.P."/>
            <person name="Detter J.C."/>
        </authorList>
    </citation>
    <scope>NUCLEOTIDE SEQUENCE [LARGE SCALE GENOMIC DNA]</scope>
    <source>
        <strain evidence="3">DSM 8271 / FlGlyR</strain>
    </source>
</reference>
<accession>F0SXB2</accession>
<dbReference type="AlphaFoldDB" id="F0SXB2"/>
<proteinExistence type="predicted"/>
<evidence type="ECO:0000313" key="2">
    <source>
        <dbReference type="EMBL" id="ADY56972.1"/>
    </source>
</evidence>
<reference evidence="3" key="2">
    <citation type="submission" date="2011-02" db="EMBL/GenBank/DDBJ databases">
        <title>The complete genome of Syntrophobotulus glycolicus DSM 8271.</title>
        <authorList>
            <person name="Lucas S."/>
            <person name="Copeland A."/>
            <person name="Lapidus A."/>
            <person name="Bruce D."/>
            <person name="Goodwin L."/>
            <person name="Pitluck S."/>
            <person name="Kyrpides N."/>
            <person name="Mavromatis K."/>
            <person name="Pagani I."/>
            <person name="Ivanova N."/>
            <person name="Mikhailova N."/>
            <person name="Chertkov O."/>
            <person name="Held B."/>
            <person name="Detter J.C."/>
            <person name="Tapia R."/>
            <person name="Han C."/>
            <person name="Land M."/>
            <person name="Hauser L."/>
            <person name="Markowitz V."/>
            <person name="Cheng J.-F."/>
            <person name="Hugenholtz P."/>
            <person name="Woyke T."/>
            <person name="Wu D."/>
            <person name="Spring S."/>
            <person name="Schroeder M."/>
            <person name="Brambilla E."/>
            <person name="Klenk H.-P."/>
            <person name="Eisen J.A."/>
        </authorList>
    </citation>
    <scope>NUCLEOTIDE SEQUENCE [LARGE SCALE GENOMIC DNA]</scope>
    <source>
        <strain evidence="3">DSM 8271 / FlGlyR</strain>
    </source>
</reference>
<dbReference type="InterPro" id="IPR037522">
    <property type="entry name" value="HD_GYP_dom"/>
</dbReference>
<feature type="domain" description="HD-GYP" evidence="1">
    <location>
        <begin position="5"/>
        <end position="200"/>
    </location>
</feature>
<dbReference type="KEGG" id="sgy:Sgly_2699"/>
<dbReference type="Proteomes" id="UP000007488">
    <property type="component" value="Chromosome"/>
</dbReference>
<dbReference type="SUPFAM" id="SSF109604">
    <property type="entry name" value="HD-domain/PDEase-like"/>
    <property type="match status" value="1"/>
</dbReference>
<evidence type="ECO:0000313" key="3">
    <source>
        <dbReference type="Proteomes" id="UP000007488"/>
    </source>
</evidence>
<dbReference type="STRING" id="645991.Sgly_2699"/>
<dbReference type="Gene3D" id="1.10.3210.10">
    <property type="entry name" value="Hypothetical protein af1432"/>
    <property type="match status" value="1"/>
</dbReference>
<evidence type="ECO:0000259" key="1">
    <source>
        <dbReference type="PROSITE" id="PS51832"/>
    </source>
</evidence>
<organism evidence="2 3">
    <name type="scientific">Syntrophobotulus glycolicus (strain DSM 8271 / FlGlyR)</name>
    <dbReference type="NCBI Taxonomy" id="645991"/>
    <lineage>
        <taxon>Bacteria</taxon>
        <taxon>Bacillati</taxon>
        <taxon>Bacillota</taxon>
        <taxon>Clostridia</taxon>
        <taxon>Eubacteriales</taxon>
        <taxon>Desulfitobacteriaceae</taxon>
        <taxon>Syntrophobotulus</taxon>
    </lineage>
</organism>
<dbReference type="CDD" id="cd00077">
    <property type="entry name" value="HDc"/>
    <property type="match status" value="1"/>
</dbReference>
<dbReference type="eggNOG" id="COG2206">
    <property type="taxonomic scope" value="Bacteria"/>
</dbReference>
<name>F0SXB2_SYNGF</name>
<dbReference type="PANTHER" id="PTHR43155">
    <property type="entry name" value="CYCLIC DI-GMP PHOSPHODIESTERASE PA4108-RELATED"/>
    <property type="match status" value="1"/>
</dbReference>
<protein>
    <submittedName>
        <fullName evidence="2">Metal dependent phosphohydrolase</fullName>
    </submittedName>
</protein>
<dbReference type="RefSeq" id="WP_013625792.1">
    <property type="nucleotide sequence ID" value="NC_015172.1"/>
</dbReference>
<dbReference type="EMBL" id="CP002547">
    <property type="protein sequence ID" value="ADY56972.1"/>
    <property type="molecule type" value="Genomic_DNA"/>
</dbReference>
<dbReference type="Pfam" id="PF13487">
    <property type="entry name" value="HD_5"/>
    <property type="match status" value="1"/>
</dbReference>
<dbReference type="HOGENOM" id="CLU_000445_92_3_9"/>
<dbReference type="OrthoDB" id="9798833at2"/>
<dbReference type="SMART" id="SM00471">
    <property type="entry name" value="HDc"/>
    <property type="match status" value="1"/>
</dbReference>
<dbReference type="NCBIfam" id="TIGR00277">
    <property type="entry name" value="HDIG"/>
    <property type="match status" value="1"/>
</dbReference>
<sequence length="208" mass="24221">MFFIEKDALHDAIECLTTALEVSDSYTSGHSTRVADMTQDIARNLGMRGIRLKNIHLAAHLHDIGKLGIPEHILNKEEKLLPYEWEQIKRHPEIGYNILNKSKRLHQIAEIVLYHHERWDGRGYPEGIKQERIPVGSRIIAVADSIDAMTSQRPYREAMSWEECRKELMVNQGIQFDPIIVEEGIKLMNRWQIQFQTQKQIKTIKEIS</sequence>
<dbReference type="InterPro" id="IPR003607">
    <property type="entry name" value="HD/PDEase_dom"/>
</dbReference>
<keyword evidence="3" id="KW-1185">Reference proteome</keyword>
<gene>
    <name evidence="2" type="ordered locus">Sgly_2699</name>
</gene>